<proteinExistence type="predicted"/>
<dbReference type="EMBL" id="CP057293">
    <property type="protein sequence ID" value="QMF66053.1"/>
    <property type="molecule type" value="Genomic_DNA"/>
</dbReference>
<feature type="region of interest" description="Disordered" evidence="1">
    <location>
        <begin position="16"/>
        <end position="52"/>
    </location>
</feature>
<evidence type="ECO:0000256" key="1">
    <source>
        <dbReference type="SAM" id="MobiDB-lite"/>
    </source>
</evidence>
<protein>
    <submittedName>
        <fullName evidence="2">Uncharacterized protein</fullName>
    </submittedName>
</protein>
<accession>A0A168T7Y1</accession>
<evidence type="ECO:0000313" key="2">
    <source>
        <dbReference type="EMBL" id="QMF66053.1"/>
    </source>
</evidence>
<name>A0A168T7Y1_ECOLX</name>
<reference evidence="2 3" key="1">
    <citation type="submission" date="2020-06" db="EMBL/GenBank/DDBJ databases">
        <title>REHAB project genomes.</title>
        <authorList>
            <person name="Shaw L.P."/>
        </authorList>
    </citation>
    <scope>NUCLEOTIDE SEQUENCE [LARGE SCALE GENOMIC DNA]</scope>
    <source>
        <strain evidence="2 3">RHB30-C10</strain>
    </source>
</reference>
<feature type="compositionally biased region" description="Basic residues" evidence="1">
    <location>
        <begin position="38"/>
        <end position="52"/>
    </location>
</feature>
<gene>
    <name evidence="2" type="ORF">HVY77_02820</name>
</gene>
<dbReference type="Proteomes" id="UP000512322">
    <property type="component" value="Chromosome"/>
</dbReference>
<dbReference type="RefSeq" id="WP_000178828.1">
    <property type="nucleotide sequence ID" value="NZ_BDLM01000017.1"/>
</dbReference>
<organism evidence="2 3">
    <name type="scientific">Escherichia coli</name>
    <dbReference type="NCBI Taxonomy" id="562"/>
    <lineage>
        <taxon>Bacteria</taxon>
        <taxon>Pseudomonadati</taxon>
        <taxon>Pseudomonadota</taxon>
        <taxon>Gammaproteobacteria</taxon>
        <taxon>Enterobacterales</taxon>
        <taxon>Enterobacteriaceae</taxon>
        <taxon>Escherichia</taxon>
    </lineage>
</organism>
<evidence type="ECO:0000313" key="3">
    <source>
        <dbReference type="Proteomes" id="UP000512322"/>
    </source>
</evidence>
<sequence length="52" mass="5878">MTMSRPELDGWLAAVDRLNGGGSGRKDTSQTTRQSFKSLRKKRRKGKQKNGR</sequence>
<dbReference type="AlphaFoldDB" id="A0A168T7Y1"/>